<dbReference type="eggNOG" id="COG1242">
    <property type="taxonomic scope" value="Bacteria"/>
</dbReference>
<dbReference type="PATRIC" id="fig|1307761.3.peg.1325"/>
<keyword evidence="5" id="KW-0408">Iron</keyword>
<dbReference type="STRING" id="1307761.L21SP2_1332"/>
<name>V5WHT3_9SPIO</name>
<dbReference type="CDD" id="cd01335">
    <property type="entry name" value="Radical_SAM"/>
    <property type="match status" value="1"/>
</dbReference>
<organism evidence="8 9">
    <name type="scientific">Salinispira pacifica</name>
    <dbReference type="NCBI Taxonomy" id="1307761"/>
    <lineage>
        <taxon>Bacteria</taxon>
        <taxon>Pseudomonadati</taxon>
        <taxon>Spirochaetota</taxon>
        <taxon>Spirochaetia</taxon>
        <taxon>Spirochaetales</taxon>
        <taxon>Spirochaetaceae</taxon>
        <taxon>Salinispira</taxon>
    </lineage>
</organism>
<evidence type="ECO:0000313" key="9">
    <source>
        <dbReference type="Proteomes" id="UP000018680"/>
    </source>
</evidence>
<dbReference type="EMBL" id="CP006939">
    <property type="protein sequence ID" value="AHC14731.1"/>
    <property type="molecule type" value="Genomic_DNA"/>
</dbReference>
<keyword evidence="4" id="KW-0479">Metal-binding</keyword>
<dbReference type="GO" id="GO:0051539">
    <property type="term" value="F:4 iron, 4 sulfur cluster binding"/>
    <property type="evidence" value="ECO:0007669"/>
    <property type="project" value="UniProtKB-KW"/>
</dbReference>
<dbReference type="KEGG" id="slr:L21SP2_1332"/>
<keyword evidence="9" id="KW-1185">Reference proteome</keyword>
<dbReference type="SFLD" id="SFLDS00029">
    <property type="entry name" value="Radical_SAM"/>
    <property type="match status" value="1"/>
</dbReference>
<dbReference type="GO" id="GO:0046872">
    <property type="term" value="F:metal ion binding"/>
    <property type="evidence" value="ECO:0007669"/>
    <property type="project" value="UniProtKB-KW"/>
</dbReference>
<dbReference type="SFLD" id="SFLDG01082">
    <property type="entry name" value="B12-binding_domain_containing"/>
    <property type="match status" value="1"/>
</dbReference>
<protein>
    <submittedName>
        <fullName evidence="8">Putative Fe-S oxidoreductase</fullName>
    </submittedName>
</protein>
<evidence type="ECO:0000256" key="3">
    <source>
        <dbReference type="ARBA" id="ARBA00022691"/>
    </source>
</evidence>
<keyword evidence="3" id="KW-0949">S-adenosyl-L-methionine</keyword>
<dbReference type="Gene3D" id="3.80.30.20">
    <property type="entry name" value="tm_1862 like domain"/>
    <property type="match status" value="1"/>
</dbReference>
<feature type="domain" description="Elp3/MiaA/NifB-like radical SAM core" evidence="7">
    <location>
        <begin position="32"/>
        <end position="269"/>
    </location>
</feature>
<accession>V5WHT3</accession>
<reference evidence="8 9" key="1">
    <citation type="journal article" date="2015" name="Stand. Genomic Sci.">
        <title>Complete genome sequence and description of Salinispira pacifica gen. nov., sp. nov., a novel spirochaete isolated form a hypersaline microbial mat.</title>
        <authorList>
            <person name="Ben Hania W."/>
            <person name="Joseph M."/>
            <person name="Schumann P."/>
            <person name="Bunk B."/>
            <person name="Fiebig A."/>
            <person name="Sproer C."/>
            <person name="Klenk H.P."/>
            <person name="Fardeau M.L."/>
            <person name="Spring S."/>
        </authorList>
    </citation>
    <scope>NUCLEOTIDE SEQUENCE [LARGE SCALE GENOMIC DNA]</scope>
    <source>
        <strain evidence="8 9">L21-RPul-D2</strain>
    </source>
</reference>
<dbReference type="InterPro" id="IPR032432">
    <property type="entry name" value="Radical_SAM_C"/>
</dbReference>
<evidence type="ECO:0000256" key="2">
    <source>
        <dbReference type="ARBA" id="ARBA00022485"/>
    </source>
</evidence>
<dbReference type="InterPro" id="IPR039661">
    <property type="entry name" value="ELP3"/>
</dbReference>
<dbReference type="RefSeq" id="WP_024267655.1">
    <property type="nucleotide sequence ID" value="NC_023035.1"/>
</dbReference>
<dbReference type="InterPro" id="IPR058240">
    <property type="entry name" value="rSAM_sf"/>
</dbReference>
<dbReference type="InterPro" id="IPR005911">
    <property type="entry name" value="YhcC-like"/>
</dbReference>
<dbReference type="AlphaFoldDB" id="V5WHT3"/>
<dbReference type="PANTHER" id="PTHR11135">
    <property type="entry name" value="HISTONE ACETYLTRANSFERASE-RELATED"/>
    <property type="match status" value="1"/>
</dbReference>
<dbReference type="SUPFAM" id="SSF102114">
    <property type="entry name" value="Radical SAM enzymes"/>
    <property type="match status" value="1"/>
</dbReference>
<dbReference type="InterPro" id="IPR006638">
    <property type="entry name" value="Elp3/MiaA/NifB-like_rSAM"/>
</dbReference>
<evidence type="ECO:0000259" key="7">
    <source>
        <dbReference type="SMART" id="SM00729"/>
    </source>
</evidence>
<evidence type="ECO:0000256" key="4">
    <source>
        <dbReference type="ARBA" id="ARBA00022723"/>
    </source>
</evidence>
<dbReference type="SFLD" id="SFLDG01091">
    <property type="entry name" value="uncharacterized_CHP01210-like"/>
    <property type="match status" value="1"/>
</dbReference>
<dbReference type="Pfam" id="PF16199">
    <property type="entry name" value="Radical_SAM_C"/>
    <property type="match status" value="1"/>
</dbReference>
<dbReference type="GO" id="GO:0003824">
    <property type="term" value="F:catalytic activity"/>
    <property type="evidence" value="ECO:0007669"/>
    <property type="project" value="InterPro"/>
</dbReference>
<evidence type="ECO:0000313" key="8">
    <source>
        <dbReference type="EMBL" id="AHC14731.1"/>
    </source>
</evidence>
<dbReference type="SFLD" id="SFLDG01086">
    <property type="entry name" value="elongater_protein-like"/>
    <property type="match status" value="1"/>
</dbReference>
<evidence type="ECO:0000256" key="6">
    <source>
        <dbReference type="ARBA" id="ARBA00023014"/>
    </source>
</evidence>
<dbReference type="OrthoDB" id="9801689at2"/>
<comment type="cofactor">
    <cofactor evidence="1">
        <name>[4Fe-4S] cluster</name>
        <dbReference type="ChEBI" id="CHEBI:49883"/>
    </cofactor>
</comment>
<dbReference type="Proteomes" id="UP000018680">
    <property type="component" value="Chromosome"/>
</dbReference>
<keyword evidence="6" id="KW-0411">Iron-sulfur</keyword>
<dbReference type="InterPro" id="IPR023404">
    <property type="entry name" value="rSAM_horseshoe"/>
</dbReference>
<evidence type="ECO:0000256" key="1">
    <source>
        <dbReference type="ARBA" id="ARBA00001966"/>
    </source>
</evidence>
<dbReference type="HOGENOM" id="CLU_060920_0_0_12"/>
<evidence type="ECO:0000256" key="5">
    <source>
        <dbReference type="ARBA" id="ARBA00023004"/>
    </source>
</evidence>
<dbReference type="PANTHER" id="PTHR11135:SF1">
    <property type="entry name" value="PROTEIN YHCC"/>
    <property type="match status" value="1"/>
</dbReference>
<proteinExistence type="predicted"/>
<keyword evidence="2" id="KW-0004">4Fe-4S</keyword>
<gene>
    <name evidence="8" type="ORF">L21SP2_1332</name>
</gene>
<dbReference type="InterPro" id="IPR007197">
    <property type="entry name" value="rSAM"/>
</dbReference>
<dbReference type="Pfam" id="PF04055">
    <property type="entry name" value="Radical_SAM"/>
    <property type="match status" value="1"/>
</dbReference>
<dbReference type="SMART" id="SM00729">
    <property type="entry name" value="Elp3"/>
    <property type="match status" value="1"/>
</dbReference>
<sequence length="332" mass="37663">MTLEECRRIWQGPHRLFLRGRELKRSVGQRVQKISITLDRSCPRRLGGGCAFCNPDSFLPPGGRGHMDPVEQFHAGMKKFSEKYPRQKYIAYIQGYTGTLGDPEHLRQIYARILSLPRVHSLVIGTRPDCLPPEILDVLARLGDAAWPSESGGEAERVKKELMVELGIESFSPAALQEARRGISSEQIRTALGKLEQRNIPAGAHLMIGLPGEDQLQQLPEHINSLPISMLKFHQLQLIRRSPWGELAAAGKKISSLPRNPMTVDEYTDTLLDVIERIRPDIQIERLCADAPRQLVVQEHESWEGMKNYRFTALFESELERRNSWQGKAYEG</sequence>